<protein>
    <submittedName>
        <fullName evidence="3">YbaN family protein</fullName>
    </submittedName>
</protein>
<accession>A0ABW5QEY6</accession>
<gene>
    <name evidence="3" type="ORF">ACFSX5_00415</name>
</gene>
<evidence type="ECO:0000256" key="2">
    <source>
        <dbReference type="SAM" id="Phobius"/>
    </source>
</evidence>
<evidence type="ECO:0000313" key="3">
    <source>
        <dbReference type="EMBL" id="MFD2646252.1"/>
    </source>
</evidence>
<keyword evidence="4" id="KW-1185">Reference proteome</keyword>
<feature type="compositionally biased region" description="Pro residues" evidence="1">
    <location>
        <begin position="129"/>
        <end position="138"/>
    </location>
</feature>
<dbReference type="EMBL" id="JBHUNP010000001">
    <property type="protein sequence ID" value="MFD2646252.1"/>
    <property type="molecule type" value="Genomic_DNA"/>
</dbReference>
<evidence type="ECO:0000256" key="1">
    <source>
        <dbReference type="SAM" id="MobiDB-lite"/>
    </source>
</evidence>
<feature type="region of interest" description="Disordered" evidence="1">
    <location>
        <begin position="123"/>
        <end position="144"/>
    </location>
</feature>
<keyword evidence="2" id="KW-0472">Membrane</keyword>
<dbReference type="Pfam" id="PF04304">
    <property type="entry name" value="DUF454"/>
    <property type="match status" value="1"/>
</dbReference>
<proteinExistence type="predicted"/>
<feature type="transmembrane region" description="Helical" evidence="2">
    <location>
        <begin position="15"/>
        <end position="43"/>
    </location>
</feature>
<feature type="transmembrane region" description="Helical" evidence="2">
    <location>
        <begin position="75"/>
        <end position="95"/>
    </location>
</feature>
<keyword evidence="2" id="KW-1133">Transmembrane helix</keyword>
<evidence type="ECO:0000313" key="4">
    <source>
        <dbReference type="Proteomes" id="UP001597521"/>
    </source>
</evidence>
<comment type="caution">
    <text evidence="3">The sequence shown here is derived from an EMBL/GenBank/DDBJ whole genome shotgun (WGS) entry which is preliminary data.</text>
</comment>
<dbReference type="Proteomes" id="UP001597521">
    <property type="component" value="Unassembled WGS sequence"/>
</dbReference>
<organism evidence="3 4">
    <name type="scientific">Devosia albogilva</name>
    <dbReference type="NCBI Taxonomy" id="429726"/>
    <lineage>
        <taxon>Bacteria</taxon>
        <taxon>Pseudomonadati</taxon>
        <taxon>Pseudomonadota</taxon>
        <taxon>Alphaproteobacteria</taxon>
        <taxon>Hyphomicrobiales</taxon>
        <taxon>Devosiaceae</taxon>
        <taxon>Devosia</taxon>
    </lineage>
</organism>
<name>A0ABW5QEY6_9HYPH</name>
<sequence>MIGTVRGPLLTTAGLFLLALGGAGIVLPVLPTTPFFIAAAACFSRSSPRFEHWLVNHPALGQPVRAWRDSRAIPLQAKIVAIIAMSCSFAALLIAGSPHPVLPVIVGATLAACAVFILSRPTQPSSPSSLPPTPPTSPAPATTSTAACCFRESLAKD</sequence>
<dbReference type="PANTHER" id="PTHR35813:SF1">
    <property type="entry name" value="INNER MEMBRANE PROTEIN YBAN"/>
    <property type="match status" value="1"/>
</dbReference>
<dbReference type="InterPro" id="IPR007401">
    <property type="entry name" value="DUF454"/>
</dbReference>
<dbReference type="RefSeq" id="WP_386830722.1">
    <property type="nucleotide sequence ID" value="NZ_JBHUNP010000001.1"/>
</dbReference>
<reference evidence="4" key="1">
    <citation type="journal article" date="2019" name="Int. J. Syst. Evol. Microbiol.">
        <title>The Global Catalogue of Microorganisms (GCM) 10K type strain sequencing project: providing services to taxonomists for standard genome sequencing and annotation.</title>
        <authorList>
            <consortium name="The Broad Institute Genomics Platform"/>
            <consortium name="The Broad Institute Genome Sequencing Center for Infectious Disease"/>
            <person name="Wu L."/>
            <person name="Ma J."/>
        </authorList>
    </citation>
    <scope>NUCLEOTIDE SEQUENCE [LARGE SCALE GENOMIC DNA]</scope>
    <source>
        <strain evidence="4">CCM 7427</strain>
    </source>
</reference>
<feature type="transmembrane region" description="Helical" evidence="2">
    <location>
        <begin position="101"/>
        <end position="119"/>
    </location>
</feature>
<dbReference type="PANTHER" id="PTHR35813">
    <property type="entry name" value="INNER MEMBRANE PROTEIN YBAN"/>
    <property type="match status" value="1"/>
</dbReference>
<keyword evidence="2" id="KW-0812">Transmembrane</keyword>